<feature type="repeat" description="TPR" evidence="3">
    <location>
        <begin position="306"/>
        <end position="339"/>
    </location>
</feature>
<dbReference type="GO" id="GO:0005874">
    <property type="term" value="C:microtubule"/>
    <property type="evidence" value="ECO:0007669"/>
    <property type="project" value="UniProtKB-UniRule"/>
</dbReference>
<dbReference type="Gene3D" id="3.90.176.10">
    <property type="entry name" value="Toxin ADP-ribosyltransferase, Chain A, domain 1"/>
    <property type="match status" value="1"/>
</dbReference>
<sequence length="524" mass="60959">MQWAKQWSKIKVIDTNIKPICEALKQAVQEGDQNSIPISLVDTSADTTIKNLDQLDPSFMYTQILKEILLTIDFEQRHIQEFTTFCREQFADNPTELKRIDQFEHEYRDRTPMWWYTSPFFLYLMLNRALRTLDVTVIMKMGFFLCDLHRQITRLHAEQYGGHIHSSTFTVYRGQGLSQIDFDHLVEGKGGLLSFNNFLSTQKNREISLMFTESAMTNPNYVGVLFVMTIDPSISSTPFANISTISYFQEEEEIIFSMHSVFRIREIKPINKDNRLWQVDLSLTSDTDPELQTLTECLRNETFPTESGWYRLGALLITMGQFDNAYQIYEMLLKQTHDDWEKANIYHQLGRVQDYKGEYAESIRFNEKALEIKQKTLPPDDYNLAVTYNNIGLVYEKMSEYSKALSFGEKALEIKQKILPPNHPALANSYNNIGLVYEKMGEYSKALSFQEKALAIKQKCFPPNHPELAITYNNLSRVYTNMADYSKALLFCERALHIGQSSLPPNHPDLQKYQKDIESLRKKI</sequence>
<dbReference type="EMBL" id="CAJNOT010002499">
    <property type="protein sequence ID" value="CAF1321442.1"/>
    <property type="molecule type" value="Genomic_DNA"/>
</dbReference>
<comment type="function">
    <text evidence="4">Kinesin is a microtubule-associated force-producing protein that play a role in organelle transport.</text>
</comment>
<comment type="subunit">
    <text evidence="4">Oligomeric complex composed of two heavy chains and two light chains.</text>
</comment>
<dbReference type="Pfam" id="PF13374">
    <property type="entry name" value="TPR_10"/>
    <property type="match status" value="1"/>
</dbReference>
<dbReference type="Pfam" id="PF13424">
    <property type="entry name" value="TPR_12"/>
    <property type="match status" value="2"/>
</dbReference>
<dbReference type="InterPro" id="IPR019734">
    <property type="entry name" value="TPR_rpt"/>
</dbReference>
<dbReference type="Proteomes" id="UP000663864">
    <property type="component" value="Unassembled WGS sequence"/>
</dbReference>
<dbReference type="GO" id="GO:0005871">
    <property type="term" value="C:kinesin complex"/>
    <property type="evidence" value="ECO:0007669"/>
    <property type="project" value="UniProtKB-UniRule"/>
</dbReference>
<dbReference type="SUPFAM" id="SSF56399">
    <property type="entry name" value="ADP-ribosylation"/>
    <property type="match status" value="1"/>
</dbReference>
<keyword evidence="4" id="KW-0505">Motor protein</keyword>
<reference evidence="5" key="1">
    <citation type="submission" date="2021-02" db="EMBL/GenBank/DDBJ databases">
        <authorList>
            <person name="Nowell W R."/>
        </authorList>
    </citation>
    <scope>NUCLEOTIDE SEQUENCE</scope>
</reference>
<keyword evidence="4" id="KW-0206">Cytoskeleton</keyword>
<feature type="repeat" description="TPR" evidence="3">
    <location>
        <begin position="343"/>
        <end position="376"/>
    </location>
</feature>
<dbReference type="PANTHER" id="PTHR45641">
    <property type="entry name" value="TETRATRICOPEPTIDE REPEAT PROTEIN (AFU_ORTHOLOGUE AFUA_6G03870)"/>
    <property type="match status" value="1"/>
</dbReference>
<gene>
    <name evidence="5" type="ORF">ZHD862_LOCUS29033</name>
</gene>
<dbReference type="SUPFAM" id="SSF48452">
    <property type="entry name" value="TPR-like"/>
    <property type="match status" value="1"/>
</dbReference>
<protein>
    <recommendedName>
        <fullName evidence="4">Kinesin light chain</fullName>
    </recommendedName>
</protein>
<keyword evidence="4" id="KW-0963">Cytoplasm</keyword>
<feature type="repeat" description="TPR" evidence="3">
    <location>
        <begin position="385"/>
        <end position="418"/>
    </location>
</feature>
<name>A0A815F6R1_9BILA</name>
<organism evidence="5 6">
    <name type="scientific">Rotaria sordida</name>
    <dbReference type="NCBI Taxonomy" id="392033"/>
    <lineage>
        <taxon>Eukaryota</taxon>
        <taxon>Metazoa</taxon>
        <taxon>Spiralia</taxon>
        <taxon>Gnathifera</taxon>
        <taxon>Rotifera</taxon>
        <taxon>Eurotatoria</taxon>
        <taxon>Bdelloidea</taxon>
        <taxon>Philodinida</taxon>
        <taxon>Philodinidae</taxon>
        <taxon>Rotaria</taxon>
    </lineage>
</organism>
<dbReference type="AlphaFoldDB" id="A0A815F6R1"/>
<comment type="subcellular location">
    <subcellularLocation>
        <location evidence="4">Cytoplasm</location>
        <location evidence="4">Cytoskeleton</location>
    </subcellularLocation>
</comment>
<dbReference type="PROSITE" id="PS50005">
    <property type="entry name" value="TPR"/>
    <property type="match status" value="5"/>
</dbReference>
<feature type="repeat" description="TPR" evidence="3">
    <location>
        <begin position="427"/>
        <end position="460"/>
    </location>
</feature>
<dbReference type="PROSITE" id="PS50293">
    <property type="entry name" value="TPR_REGION"/>
    <property type="match status" value="1"/>
</dbReference>
<evidence type="ECO:0000256" key="3">
    <source>
        <dbReference type="PROSITE-ProRule" id="PRU00339"/>
    </source>
</evidence>
<evidence type="ECO:0000313" key="5">
    <source>
        <dbReference type="EMBL" id="CAF1321442.1"/>
    </source>
</evidence>
<proteinExistence type="inferred from homology"/>
<accession>A0A815F6R1</accession>
<dbReference type="PRINTS" id="PR00381">
    <property type="entry name" value="KINESINLIGHT"/>
</dbReference>
<feature type="repeat" description="TPR" evidence="3">
    <location>
        <begin position="469"/>
        <end position="502"/>
    </location>
</feature>
<keyword evidence="1" id="KW-0677">Repeat</keyword>
<dbReference type="PANTHER" id="PTHR45641:SF19">
    <property type="entry name" value="NEPHROCYSTIN-3"/>
    <property type="match status" value="1"/>
</dbReference>
<evidence type="ECO:0000256" key="2">
    <source>
        <dbReference type="ARBA" id="ARBA00022803"/>
    </source>
</evidence>
<dbReference type="SMART" id="SM00028">
    <property type="entry name" value="TPR"/>
    <property type="match status" value="5"/>
</dbReference>
<evidence type="ECO:0000256" key="4">
    <source>
        <dbReference type="RuleBase" id="RU367020"/>
    </source>
</evidence>
<evidence type="ECO:0000313" key="6">
    <source>
        <dbReference type="Proteomes" id="UP000663864"/>
    </source>
</evidence>
<dbReference type="Gene3D" id="1.25.40.10">
    <property type="entry name" value="Tetratricopeptide repeat domain"/>
    <property type="match status" value="2"/>
</dbReference>
<comment type="caution">
    <text evidence="5">The sequence shown here is derived from an EMBL/GenBank/DDBJ whole genome shotgun (WGS) entry which is preliminary data.</text>
</comment>
<dbReference type="InterPro" id="IPR011990">
    <property type="entry name" value="TPR-like_helical_dom_sf"/>
</dbReference>
<keyword evidence="4" id="KW-0493">Microtubule</keyword>
<evidence type="ECO:0000256" key="1">
    <source>
        <dbReference type="ARBA" id="ARBA00022737"/>
    </source>
</evidence>
<comment type="similarity">
    <text evidence="4">Belongs to the kinesin light chain family.</text>
</comment>
<keyword evidence="2 3" id="KW-0802">TPR repeat</keyword>